<accession>A0ABQ7GRY6</accession>
<proteinExistence type="predicted"/>
<keyword evidence="3" id="KW-0966">Cell projection</keyword>
<dbReference type="PANTHER" id="PTHR22878">
    <property type="entry name" value="DYNEIN HEAVY CHAIN 6, AXONEMAL-LIKE-RELATED"/>
    <property type="match status" value="1"/>
</dbReference>
<evidence type="ECO:0000256" key="2">
    <source>
        <dbReference type="ARBA" id="ARBA00023069"/>
    </source>
</evidence>
<dbReference type="Gene3D" id="1.10.8.1220">
    <property type="match status" value="1"/>
</dbReference>
<comment type="caution">
    <text evidence="8">The sequence shown here is derived from an EMBL/GenBank/DDBJ whole genome shotgun (WGS) entry which is preliminary data.</text>
</comment>
<keyword evidence="2" id="KW-0969">Cilium</keyword>
<dbReference type="InterPro" id="IPR035706">
    <property type="entry name" value="AAA_9"/>
</dbReference>
<name>A0ABQ7GRY6_DUNSA</name>
<dbReference type="Gene3D" id="1.20.920.20">
    <property type="match status" value="1"/>
</dbReference>
<gene>
    <name evidence="8" type="ORF">DUNSADRAFT_4510</name>
</gene>
<dbReference type="Gene3D" id="6.10.140.1060">
    <property type="match status" value="1"/>
</dbReference>
<dbReference type="Pfam" id="PF18199">
    <property type="entry name" value="Dynein_C"/>
    <property type="match status" value="2"/>
</dbReference>
<dbReference type="Gene3D" id="3.40.50.300">
    <property type="entry name" value="P-loop containing nucleotide triphosphate hydrolases"/>
    <property type="match status" value="2"/>
</dbReference>
<evidence type="ECO:0000313" key="8">
    <source>
        <dbReference type="EMBL" id="KAF5837351.1"/>
    </source>
</evidence>
<feature type="coiled-coil region" evidence="4">
    <location>
        <begin position="87"/>
        <end position="149"/>
    </location>
</feature>
<dbReference type="EMBL" id="MU069619">
    <property type="protein sequence ID" value="KAF5837351.1"/>
    <property type="molecule type" value="Genomic_DNA"/>
</dbReference>
<dbReference type="Gene3D" id="1.20.1270.280">
    <property type="match status" value="1"/>
</dbReference>
<evidence type="ECO:0000256" key="4">
    <source>
        <dbReference type="SAM" id="Coils"/>
    </source>
</evidence>
<feature type="domain" description="Dynein heavy chain coiled coil stalk" evidence="5">
    <location>
        <begin position="13"/>
        <end position="203"/>
    </location>
</feature>
<evidence type="ECO:0000259" key="7">
    <source>
        <dbReference type="Pfam" id="PF18199"/>
    </source>
</evidence>
<dbReference type="PANTHER" id="PTHR22878:SF63">
    <property type="entry name" value="DYNEIN AXONEMAL HEAVY CHAIN 10"/>
    <property type="match status" value="1"/>
</dbReference>
<organism evidence="8 9">
    <name type="scientific">Dunaliella salina</name>
    <name type="common">Green alga</name>
    <name type="synonym">Protococcus salinus</name>
    <dbReference type="NCBI Taxonomy" id="3046"/>
    <lineage>
        <taxon>Eukaryota</taxon>
        <taxon>Viridiplantae</taxon>
        <taxon>Chlorophyta</taxon>
        <taxon>core chlorophytes</taxon>
        <taxon>Chlorophyceae</taxon>
        <taxon>CS clade</taxon>
        <taxon>Chlamydomonadales</taxon>
        <taxon>Dunaliellaceae</taxon>
        <taxon>Dunaliella</taxon>
    </lineage>
</organism>
<keyword evidence="9" id="KW-1185">Reference proteome</keyword>
<evidence type="ECO:0000259" key="5">
    <source>
        <dbReference type="Pfam" id="PF12777"/>
    </source>
</evidence>
<evidence type="ECO:0000313" key="9">
    <source>
        <dbReference type="Proteomes" id="UP000815325"/>
    </source>
</evidence>
<evidence type="ECO:0000256" key="3">
    <source>
        <dbReference type="ARBA" id="ARBA00023273"/>
    </source>
</evidence>
<evidence type="ECO:0000256" key="1">
    <source>
        <dbReference type="ARBA" id="ARBA00004138"/>
    </source>
</evidence>
<dbReference type="InterPro" id="IPR024743">
    <property type="entry name" value="Dynein_HC_stalk"/>
</dbReference>
<sequence length="893" mass="101263">MVLVGTYDMAVKMMSDLSFLSALMNFPKEQINDETVELLQPYFAAPDFNYEAARKASGNVAGLCNWAAAMCTYHEVAKVVEPKIAKLREAEAELKIATKEKNMAEERMAKVQGKLDEMQAQFDAAMAQKQALEDDATATQKKMDSATALINALAGEEVRWTNQSKEFDSQIQRLTGDCALASGFVSYLGPFNKEFRELLIHRDFLGDCQKLAIPVSEGMQGRVWIMNREEANQLKVTALNDRLFRSHLEDCLAFGKPMLIENIEEELDPVLDPVLERRVIRKGKSYVLPLADKEVDFTETFRLFCTTRLPNPHFTPELSAKVTVVDFTVTMAGLEDQLLGKLILKEKHELEEQRQQLMEEVQSYKKKIKQLEDDLLFRLSNSQGNLLDDTELIDVLAVTKQTAQDVTEKLANASETNKKINEACEEYRPVAHRATLIYFLIAEFSVVNCMYQTSLAQFNQLYEQAIDRSDRANMPSKRIHNIIEYMTYEIYLYIQRGLFERHKIIFALMLTNKILCSAGKVKPMDVDVFLKGGGALDINSVRKKPKDWIPDNVWLAIIALSFMVPDYEDRLSKFERMCVVKTFREDRTLIAAADYISDALGQRFVESVPLNMEHAWMESNNKCPLICLLSAGADPTKLIEDLAKRKKIKTMGVSMGQFPIGLLQIGITITNEAPVGMKAGLRASYQWVSQDMLDAVSQPYWRQMLFIMCFLHSVVQVPPMFGTEDTKEKLKKLPGGPTAPLTVHLRQELDRLNTITRLATQTLKNLRLAIAGTIALSGNLIDAVDALFNARIPGFWLSKSWEAATLGNWFSGMLQRYDQLNKWLNLGRPKAYWMTGFFNPGAKDKKKSGVYEAPVYRVKSRTGRNFITQFGLRTEDDKSKWILRGVGILCSID</sequence>
<dbReference type="GO" id="GO:0005524">
    <property type="term" value="F:ATP binding"/>
    <property type="evidence" value="ECO:0007669"/>
    <property type="project" value="UniProtKB-KW"/>
</dbReference>
<dbReference type="Pfam" id="PF12781">
    <property type="entry name" value="AAA_9"/>
    <property type="match status" value="1"/>
</dbReference>
<feature type="coiled-coil region" evidence="4">
    <location>
        <begin position="340"/>
        <end position="374"/>
    </location>
</feature>
<feature type="domain" description="Dynein heavy chain C-terminal" evidence="7">
    <location>
        <begin position="716"/>
        <end position="841"/>
    </location>
</feature>
<feature type="domain" description="Dynein heavy chain ATP-binding dynein motor region" evidence="6">
    <location>
        <begin position="219"/>
        <end position="406"/>
    </location>
</feature>
<keyword evidence="8" id="KW-0067">ATP-binding</keyword>
<keyword evidence="8" id="KW-0547">Nucleotide-binding</keyword>
<comment type="subcellular location">
    <subcellularLocation>
        <location evidence="1">Cell projection</location>
        <location evidence="1">Cilium</location>
    </subcellularLocation>
</comment>
<feature type="domain" description="Dynein heavy chain C-terminal" evidence="7">
    <location>
        <begin position="845"/>
        <end position="890"/>
    </location>
</feature>
<dbReference type="Pfam" id="PF12777">
    <property type="entry name" value="MT"/>
    <property type="match status" value="1"/>
</dbReference>
<evidence type="ECO:0000259" key="6">
    <source>
        <dbReference type="Pfam" id="PF12781"/>
    </source>
</evidence>
<protein>
    <submittedName>
        <fullName evidence="8">ATP-binding dynein motor region D5-domain-containing protein</fullName>
    </submittedName>
</protein>
<dbReference type="InterPro" id="IPR041228">
    <property type="entry name" value="Dynein_C"/>
</dbReference>
<keyword evidence="4" id="KW-0175">Coiled coil</keyword>
<reference evidence="8" key="1">
    <citation type="submission" date="2017-08" db="EMBL/GenBank/DDBJ databases">
        <authorList>
            <person name="Polle J.E."/>
            <person name="Barry K."/>
            <person name="Cushman J."/>
            <person name="Schmutz J."/>
            <person name="Tran D."/>
            <person name="Hathwaick L.T."/>
            <person name="Yim W.C."/>
            <person name="Jenkins J."/>
            <person name="Mckie-Krisberg Z.M."/>
            <person name="Prochnik S."/>
            <person name="Lindquist E."/>
            <person name="Dockter R.B."/>
            <person name="Adam C."/>
            <person name="Molina H."/>
            <person name="Bunkerborg J."/>
            <person name="Jin E."/>
            <person name="Buchheim M."/>
            <person name="Magnuson J."/>
        </authorList>
    </citation>
    <scope>NUCLEOTIDE SEQUENCE</scope>
    <source>
        <strain evidence="8">CCAP 19/18</strain>
    </source>
</reference>
<dbReference type="Proteomes" id="UP000815325">
    <property type="component" value="Unassembled WGS sequence"/>
</dbReference>
<dbReference type="InterPro" id="IPR026983">
    <property type="entry name" value="DHC"/>
</dbReference>
<dbReference type="InterPro" id="IPR027417">
    <property type="entry name" value="P-loop_NTPase"/>
</dbReference>